<dbReference type="InterPro" id="IPR058240">
    <property type="entry name" value="rSAM_sf"/>
</dbReference>
<dbReference type="RefSeq" id="WP_246435078.1">
    <property type="nucleotide sequence ID" value="NZ_JACHJP010000001.1"/>
</dbReference>
<evidence type="ECO:0000259" key="6">
    <source>
        <dbReference type="Pfam" id="PF13186"/>
    </source>
</evidence>
<feature type="domain" description="Radical SAM core" evidence="5">
    <location>
        <begin position="55"/>
        <end position="189"/>
    </location>
</feature>
<organism evidence="7 8">
    <name type="scientific">Streptosporangium saharense</name>
    <dbReference type="NCBI Taxonomy" id="1706840"/>
    <lineage>
        <taxon>Bacteria</taxon>
        <taxon>Bacillati</taxon>
        <taxon>Actinomycetota</taxon>
        <taxon>Actinomycetes</taxon>
        <taxon>Streptosporangiales</taxon>
        <taxon>Streptosporangiaceae</taxon>
        <taxon>Streptosporangium</taxon>
    </lineage>
</organism>
<dbReference type="SFLD" id="SFLDG01067">
    <property type="entry name" value="SPASM/twitch_domain_containing"/>
    <property type="match status" value="1"/>
</dbReference>
<evidence type="ECO:0000259" key="5">
    <source>
        <dbReference type="Pfam" id="PF04055"/>
    </source>
</evidence>
<dbReference type="GO" id="GO:0003824">
    <property type="term" value="F:catalytic activity"/>
    <property type="evidence" value="ECO:0007669"/>
    <property type="project" value="InterPro"/>
</dbReference>
<keyword evidence="3" id="KW-0408">Iron</keyword>
<proteinExistence type="predicted"/>
<dbReference type="SUPFAM" id="SSF102114">
    <property type="entry name" value="Radical SAM enzymes"/>
    <property type="match status" value="1"/>
</dbReference>
<dbReference type="Pfam" id="PF04055">
    <property type="entry name" value="Radical_SAM"/>
    <property type="match status" value="1"/>
</dbReference>
<dbReference type="AlphaFoldDB" id="A0A7W7VL43"/>
<keyword evidence="1" id="KW-0949">S-adenosyl-L-methionine</keyword>
<evidence type="ECO:0000256" key="2">
    <source>
        <dbReference type="ARBA" id="ARBA00022723"/>
    </source>
</evidence>
<dbReference type="GO" id="GO:0046872">
    <property type="term" value="F:metal ion binding"/>
    <property type="evidence" value="ECO:0007669"/>
    <property type="project" value="UniProtKB-KW"/>
</dbReference>
<evidence type="ECO:0000256" key="1">
    <source>
        <dbReference type="ARBA" id="ARBA00022691"/>
    </source>
</evidence>
<keyword evidence="8" id="KW-1185">Reference proteome</keyword>
<protein>
    <submittedName>
        <fullName evidence="7">MoaA/NifB/PqqE/SkfB family radical SAM enzyme</fullName>
    </submittedName>
</protein>
<dbReference type="EMBL" id="JACHJP010000001">
    <property type="protein sequence ID" value="MBB4914024.1"/>
    <property type="molecule type" value="Genomic_DNA"/>
</dbReference>
<evidence type="ECO:0000313" key="8">
    <source>
        <dbReference type="Proteomes" id="UP000552644"/>
    </source>
</evidence>
<reference evidence="7 8" key="1">
    <citation type="submission" date="2020-08" db="EMBL/GenBank/DDBJ databases">
        <title>Genomic Encyclopedia of Type Strains, Phase III (KMG-III): the genomes of soil and plant-associated and newly described type strains.</title>
        <authorList>
            <person name="Whitman W."/>
        </authorList>
    </citation>
    <scope>NUCLEOTIDE SEQUENCE [LARGE SCALE GENOMIC DNA]</scope>
    <source>
        <strain evidence="7 8">CECT 8840</strain>
    </source>
</reference>
<name>A0A7W7VL43_9ACTN</name>
<dbReference type="SFLD" id="SFLDS00029">
    <property type="entry name" value="Radical_SAM"/>
    <property type="match status" value="1"/>
</dbReference>
<dbReference type="CDD" id="cd01335">
    <property type="entry name" value="Radical_SAM"/>
    <property type="match status" value="1"/>
</dbReference>
<accession>A0A7W7VL43</accession>
<dbReference type="Pfam" id="PF13186">
    <property type="entry name" value="SPASM"/>
    <property type="match status" value="1"/>
</dbReference>
<dbReference type="Proteomes" id="UP000552644">
    <property type="component" value="Unassembled WGS sequence"/>
</dbReference>
<dbReference type="InterPro" id="IPR050377">
    <property type="entry name" value="Radical_SAM_PqqE_MftC-like"/>
</dbReference>
<dbReference type="InterPro" id="IPR013785">
    <property type="entry name" value="Aldolase_TIM"/>
</dbReference>
<sequence>MTEYEQRLISLLVGTHLGWRYEARALPRLPRSNISIIASSGEDVKRSTLKFAWWEITGRCQLACDHCYASSGPNGSQGTMTDADWRRVITQTRESGAEMGQFIGGEPTLHPSLSDLVAHALDTGMEVEIYTNLVHVTPAMWETFQLPGVRLATSYYSDHPEEHRLITKRPSLRATTRNSARLRELGIPLRVGVVEVLERQRSRQAVDILKQLGISEVGYDNLREVGRGVRENGPDVEQLCGRCGQGQIAVSPTGEVWPCAFSRWMPLGNVRQDSLMDIAR</sequence>
<gene>
    <name evidence="7" type="ORF">FHS44_001096</name>
</gene>
<evidence type="ECO:0000313" key="7">
    <source>
        <dbReference type="EMBL" id="MBB4914024.1"/>
    </source>
</evidence>
<dbReference type="GO" id="GO:0051536">
    <property type="term" value="F:iron-sulfur cluster binding"/>
    <property type="evidence" value="ECO:0007669"/>
    <property type="project" value="UniProtKB-KW"/>
</dbReference>
<keyword evidence="2" id="KW-0479">Metal-binding</keyword>
<keyword evidence="4" id="KW-0411">Iron-sulfur</keyword>
<dbReference type="PANTHER" id="PTHR11228:SF34">
    <property type="entry name" value="TUNGSTEN-CONTAINING ALDEHYDE FERREDOXIN OXIDOREDUCTASE COFACTOR MODIFYING PROTEIN"/>
    <property type="match status" value="1"/>
</dbReference>
<feature type="domain" description="4Fe4S-binding SPASM" evidence="6">
    <location>
        <begin position="240"/>
        <end position="278"/>
    </location>
</feature>
<dbReference type="InterPro" id="IPR023885">
    <property type="entry name" value="4Fe4S-binding_SPASM_dom"/>
</dbReference>
<evidence type="ECO:0000256" key="3">
    <source>
        <dbReference type="ARBA" id="ARBA00023004"/>
    </source>
</evidence>
<dbReference type="InterPro" id="IPR007197">
    <property type="entry name" value="rSAM"/>
</dbReference>
<evidence type="ECO:0000256" key="4">
    <source>
        <dbReference type="ARBA" id="ARBA00023014"/>
    </source>
</evidence>
<comment type="caution">
    <text evidence="7">The sequence shown here is derived from an EMBL/GenBank/DDBJ whole genome shotgun (WGS) entry which is preliminary data.</text>
</comment>
<dbReference type="Gene3D" id="3.20.20.70">
    <property type="entry name" value="Aldolase class I"/>
    <property type="match status" value="1"/>
</dbReference>
<dbReference type="PANTHER" id="PTHR11228">
    <property type="entry name" value="RADICAL SAM DOMAIN PROTEIN"/>
    <property type="match status" value="1"/>
</dbReference>